<proteinExistence type="predicted"/>
<dbReference type="AlphaFoldDB" id="A0A366F1H9"/>
<reference evidence="1 2" key="1">
    <citation type="submission" date="2018-06" db="EMBL/GenBank/DDBJ databases">
        <title>Freshwater and sediment microbial communities from various areas in North America, analyzing microbe dynamics in response to fracking.</title>
        <authorList>
            <person name="Lamendella R."/>
        </authorList>
    </citation>
    <scope>NUCLEOTIDE SEQUENCE [LARGE SCALE GENOMIC DNA]</scope>
    <source>
        <strain evidence="1 2">97B</strain>
    </source>
</reference>
<comment type="caution">
    <text evidence="1">The sequence shown here is derived from an EMBL/GenBank/DDBJ whole genome shotgun (WGS) entry which is preliminary data.</text>
</comment>
<evidence type="ECO:0000313" key="1">
    <source>
        <dbReference type="EMBL" id="RBP07840.1"/>
    </source>
</evidence>
<organism evidence="1 2">
    <name type="scientific">Rossellomorea aquimaris</name>
    <dbReference type="NCBI Taxonomy" id="189382"/>
    <lineage>
        <taxon>Bacteria</taxon>
        <taxon>Bacillati</taxon>
        <taxon>Bacillota</taxon>
        <taxon>Bacilli</taxon>
        <taxon>Bacillales</taxon>
        <taxon>Bacillaceae</taxon>
        <taxon>Rossellomorea</taxon>
    </lineage>
</organism>
<dbReference type="EMBL" id="QNRJ01000001">
    <property type="protein sequence ID" value="RBP07840.1"/>
    <property type="molecule type" value="Genomic_DNA"/>
</dbReference>
<evidence type="ECO:0000313" key="2">
    <source>
        <dbReference type="Proteomes" id="UP000252118"/>
    </source>
</evidence>
<dbReference type="Proteomes" id="UP000252118">
    <property type="component" value="Unassembled WGS sequence"/>
</dbReference>
<sequence length="77" mass="8892">MIIGINYPERADRTYGGQRFFYTVPIPIIREAMNIGDGLKVGLFNSEEERIKHTLGFAKYLISYCNDMFSPVNFNHT</sequence>
<name>A0A366F1H9_9BACI</name>
<protein>
    <submittedName>
        <fullName evidence="1">Uncharacterized protein</fullName>
    </submittedName>
</protein>
<gene>
    <name evidence="1" type="ORF">DET59_101208</name>
</gene>
<accession>A0A366F1H9</accession>